<gene>
    <name evidence="2" type="ORF">ACJDU8_07710</name>
</gene>
<dbReference type="RefSeq" id="WP_406791572.1">
    <property type="nucleotide sequence ID" value="NZ_JBJHZX010000009.1"/>
</dbReference>
<keyword evidence="3" id="KW-1185">Reference proteome</keyword>
<proteinExistence type="predicted"/>
<feature type="compositionally biased region" description="Low complexity" evidence="1">
    <location>
        <begin position="212"/>
        <end position="225"/>
    </location>
</feature>
<dbReference type="EMBL" id="JBJHZX010000009">
    <property type="protein sequence ID" value="MFL0195450.1"/>
    <property type="molecule type" value="Genomic_DNA"/>
</dbReference>
<protein>
    <recommendedName>
        <fullName evidence="4">Pilus assembly protein PilO</fullName>
    </recommendedName>
</protein>
<reference evidence="2 3" key="1">
    <citation type="submission" date="2024-11" db="EMBL/GenBank/DDBJ databases">
        <authorList>
            <person name="Heng Y.C."/>
            <person name="Lim A.C.H."/>
            <person name="Lee J.K.Y."/>
            <person name="Kittelmann S."/>
        </authorList>
    </citation>
    <scope>NUCLEOTIDE SEQUENCE [LARGE SCALE GENOMIC DNA]</scope>
    <source>
        <strain evidence="2 3">WILCCON 0269</strain>
    </source>
</reference>
<evidence type="ECO:0008006" key="4">
    <source>
        <dbReference type="Google" id="ProtNLM"/>
    </source>
</evidence>
<feature type="region of interest" description="Disordered" evidence="1">
    <location>
        <begin position="189"/>
        <end position="225"/>
    </location>
</feature>
<feature type="compositionally biased region" description="Low complexity" evidence="1">
    <location>
        <begin position="189"/>
        <end position="200"/>
    </location>
</feature>
<accession>A0ABW8SKV7</accession>
<dbReference type="Proteomes" id="UP001623660">
    <property type="component" value="Unassembled WGS sequence"/>
</dbReference>
<name>A0ABW8SKV7_9CLOT</name>
<evidence type="ECO:0000256" key="1">
    <source>
        <dbReference type="SAM" id="MobiDB-lite"/>
    </source>
</evidence>
<evidence type="ECO:0000313" key="3">
    <source>
        <dbReference type="Proteomes" id="UP001623660"/>
    </source>
</evidence>
<comment type="caution">
    <text evidence="2">The sequence shown here is derived from an EMBL/GenBank/DDBJ whole genome shotgun (WGS) entry which is preliminary data.</text>
</comment>
<feature type="region of interest" description="Disordered" evidence="1">
    <location>
        <begin position="118"/>
        <end position="146"/>
    </location>
</feature>
<organism evidence="2 3">
    <name type="scientific">Candidatus Clostridium eludens</name>
    <dbReference type="NCBI Taxonomy" id="3381663"/>
    <lineage>
        <taxon>Bacteria</taxon>
        <taxon>Bacillati</taxon>
        <taxon>Bacillota</taxon>
        <taxon>Clostridia</taxon>
        <taxon>Eubacteriales</taxon>
        <taxon>Clostridiaceae</taxon>
        <taxon>Clostridium</taxon>
    </lineage>
</organism>
<sequence>MEKNKRDLMILIALLFLGVNYASYNYFIKAQLNSAAQAKNKYITRKKELSDIKLKQQSIYTKQKEIEKLKQETADFDSIAPVKVDTPQLIYDFYNGCKLSGITGQSISFELLNNNSNNNNKTSNSTSNTNTSNTNTNSSTTVQNNQNNGKFYTLSIDLKVMGNKSNVENFVKGLGTITKRKLNVKSITISSQSSTASEGSNNGLDMGNQVPGNNTNTTNGNQTDTGVAQISDELFSEIIFYEYIQDEGNSQINVPGDYVFYDSQKEGFNSISDMFK</sequence>
<evidence type="ECO:0000313" key="2">
    <source>
        <dbReference type="EMBL" id="MFL0195450.1"/>
    </source>
</evidence>